<dbReference type="Pfam" id="PF13801">
    <property type="entry name" value="Metal_resist"/>
    <property type="match status" value="1"/>
</dbReference>
<gene>
    <name evidence="2" type="ORF">SAMN05192543_104610</name>
</gene>
<keyword evidence="1" id="KW-1133">Transmembrane helix</keyword>
<feature type="transmembrane region" description="Helical" evidence="1">
    <location>
        <begin position="12"/>
        <end position="37"/>
    </location>
</feature>
<dbReference type="InterPro" id="IPR025961">
    <property type="entry name" value="Metal_resist"/>
</dbReference>
<protein>
    <submittedName>
        <fullName evidence="2">Uncharacterized membrane protein</fullName>
    </submittedName>
</protein>
<organism evidence="2 3">
    <name type="scientific">Paraburkholderia megapolitana</name>
    <dbReference type="NCBI Taxonomy" id="420953"/>
    <lineage>
        <taxon>Bacteria</taxon>
        <taxon>Pseudomonadati</taxon>
        <taxon>Pseudomonadota</taxon>
        <taxon>Betaproteobacteria</taxon>
        <taxon>Burkholderiales</taxon>
        <taxon>Burkholderiaceae</taxon>
        <taxon>Paraburkholderia</taxon>
    </lineage>
</organism>
<keyword evidence="3" id="KW-1185">Reference proteome</keyword>
<sequence length="166" mass="18435">MSDEIRARNPKWLLIASLGLNIFMLGALAGGAGQYLYSHWHETAKQPGAPRFAAEQLSAAQQQEFVETLRDARREARQYGQAAVNGRKNVLRLLAASPLDQAALDAAITSTREADVAFRTHVEQRVVEYAAALTPEERVKFAEGLQKYGSWHLPPAQRPLPDNEEK</sequence>
<dbReference type="RefSeq" id="WP_091012761.1">
    <property type="nucleotide sequence ID" value="NZ_CP041743.1"/>
</dbReference>
<keyword evidence="1" id="KW-0472">Membrane</keyword>
<proteinExistence type="predicted"/>
<dbReference type="STRING" id="420953.SAMN05192543_104610"/>
<keyword evidence="1" id="KW-0812">Transmembrane</keyword>
<dbReference type="Gene3D" id="1.20.120.1490">
    <property type="match status" value="1"/>
</dbReference>
<dbReference type="Proteomes" id="UP000199548">
    <property type="component" value="Unassembled WGS sequence"/>
</dbReference>
<evidence type="ECO:0000313" key="2">
    <source>
        <dbReference type="EMBL" id="SFI89356.1"/>
    </source>
</evidence>
<dbReference type="AlphaFoldDB" id="A0A1I3LY44"/>
<reference evidence="2 3" key="1">
    <citation type="submission" date="2016-10" db="EMBL/GenBank/DDBJ databases">
        <authorList>
            <person name="de Groot N.N."/>
        </authorList>
    </citation>
    <scope>NUCLEOTIDE SEQUENCE [LARGE SCALE GENOMIC DNA]</scope>
    <source>
        <strain evidence="2 3">LMG 23650</strain>
    </source>
</reference>
<accession>A0A1I3LY44</accession>
<dbReference type="OrthoDB" id="8636739at2"/>
<evidence type="ECO:0000313" key="3">
    <source>
        <dbReference type="Proteomes" id="UP000199548"/>
    </source>
</evidence>
<name>A0A1I3LY44_9BURK</name>
<dbReference type="EMBL" id="FOQU01000004">
    <property type="protein sequence ID" value="SFI89356.1"/>
    <property type="molecule type" value="Genomic_DNA"/>
</dbReference>
<evidence type="ECO:0000256" key="1">
    <source>
        <dbReference type="SAM" id="Phobius"/>
    </source>
</evidence>